<protein>
    <submittedName>
        <fullName evidence="1">Uncharacterized protein</fullName>
    </submittedName>
</protein>
<proteinExistence type="predicted"/>
<dbReference type="EMBL" id="FWDM01000007">
    <property type="protein sequence ID" value="SLM10778.1"/>
    <property type="molecule type" value="Genomic_DNA"/>
</dbReference>
<sequence>MNQEFEKNSALFFGSTRYVQPRWRAMPAQQKFSHSLNEESDRYVHALAKLEQEDEEIPLPSDRGPIVFRDGLFQIDMSQIEEKGDIDIELKKLIDSIIGE</sequence>
<gene>
    <name evidence="1" type="ORF">SPIROBIBN47_150114</name>
</gene>
<reference evidence="1" key="1">
    <citation type="submission" date="2017-02" db="EMBL/GenBank/DDBJ databases">
        <authorList>
            <person name="Regsiter A."/>
            <person name="William W."/>
        </authorList>
    </citation>
    <scope>NUCLEOTIDE SEQUENCE</scope>
    <source>
        <strain evidence="1">Bib</strain>
    </source>
</reference>
<name>A0A3P3XHH7_9SPIR</name>
<accession>A0A3P3XHH7</accession>
<dbReference type="AlphaFoldDB" id="A0A3P3XHH7"/>
<evidence type="ECO:0000313" key="1">
    <source>
        <dbReference type="EMBL" id="SLM10778.1"/>
    </source>
</evidence>
<organism evidence="1">
    <name type="scientific">uncultured spirochete</name>
    <dbReference type="NCBI Taxonomy" id="156406"/>
    <lineage>
        <taxon>Bacteria</taxon>
        <taxon>Pseudomonadati</taxon>
        <taxon>Spirochaetota</taxon>
        <taxon>Spirochaetia</taxon>
        <taxon>Spirochaetales</taxon>
        <taxon>environmental samples</taxon>
    </lineage>
</organism>